<proteinExistence type="predicted"/>
<evidence type="ECO:0000259" key="1">
    <source>
        <dbReference type="Pfam" id="PF07603"/>
    </source>
</evidence>
<dbReference type="EMBL" id="RQFL01000024">
    <property type="protein sequence ID" value="TGK90535.1"/>
    <property type="molecule type" value="Genomic_DNA"/>
</dbReference>
<organism evidence="2 4">
    <name type="scientific">Leptospira bourretii</name>
    <dbReference type="NCBI Taxonomy" id="2484962"/>
    <lineage>
        <taxon>Bacteria</taxon>
        <taxon>Pseudomonadati</taxon>
        <taxon>Spirochaetota</taxon>
        <taxon>Spirochaetia</taxon>
        <taxon>Leptospirales</taxon>
        <taxon>Leptospiraceae</taxon>
        <taxon>Leptospira</taxon>
    </lineage>
</organism>
<reference evidence="3" key="1">
    <citation type="submission" date="2018-10" db="EMBL/GenBank/DDBJ databases">
        <authorList>
            <person name="Vincent A.T."/>
            <person name="Schiettekatte O."/>
            <person name="Bourhy P."/>
            <person name="Veyrier F.J."/>
            <person name="Picardeau M."/>
        </authorList>
    </citation>
    <scope>NUCLEOTIDE SEQUENCE</scope>
    <source>
        <strain evidence="3">201800281</strain>
    </source>
</reference>
<gene>
    <name evidence="2" type="ORF">EHQ23_08695</name>
    <name evidence="3" type="ORF">EHQ26_10295</name>
</gene>
<evidence type="ECO:0000313" key="5">
    <source>
        <dbReference type="Proteomes" id="UP000297918"/>
    </source>
</evidence>
<reference evidence="4 5" key="2">
    <citation type="journal article" date="2019" name="PLoS Negl. Trop. Dis.">
        <title>Revisiting the worldwide diversity of Leptospira species in the environment.</title>
        <authorList>
            <person name="Vincent A.T."/>
            <person name="Schiettekatte O."/>
            <person name="Bourhy P."/>
            <person name="Veyrier F.J."/>
            <person name="Picardeau M."/>
        </authorList>
    </citation>
    <scope>NUCLEOTIDE SEQUENCE [LARGE SCALE GENOMIC DNA]</scope>
    <source>
        <strain evidence="2 4">201800280</strain>
        <strain evidence="5">201800281</strain>
    </source>
</reference>
<comment type="caution">
    <text evidence="2">The sequence shown here is derived from an EMBL/GenBank/DDBJ whole genome shotgun (WGS) entry which is preliminary data.</text>
</comment>
<sequence>MNLRQSTLRILSFIYLFFFFLCLGCKLEWNNPSDPRTDSFWQTRLVNEWIVAHPRPFTLKGTVSGLNTSSVIIRSPSDGSYITVSANGNFEMFVFASPKYIQLDFPIQPNDVHCMVWDMGTWTGEGFINTKITCPFVRTVVNGRTLLWDRCTFGSTWNPEGTNIGVGKGDCSLGSPQPLSFCTATDGYDASTNPNACNGGNNTQLVNMGAVYQSCVSRNLQSAYARKNWRLPFYQEMFSVIRCSATNTGEITGEDGCSTVGDATKYSGATADPILFPNAQAARYWSPQTFQALGDQQTYMVDFNIGNQSYEFKDATGFVRCVSEL</sequence>
<dbReference type="InterPro" id="IPR011460">
    <property type="entry name" value="Lcl_C"/>
</dbReference>
<feature type="domain" description="Lcl C-terminal" evidence="1">
    <location>
        <begin position="145"/>
        <end position="322"/>
    </location>
</feature>
<evidence type="ECO:0000313" key="4">
    <source>
        <dbReference type="Proteomes" id="UP000297394"/>
    </source>
</evidence>
<name>A0A4R9IKV2_9LEPT</name>
<keyword evidence="5" id="KW-1185">Reference proteome</keyword>
<dbReference type="Proteomes" id="UP000297918">
    <property type="component" value="Unassembled WGS sequence"/>
</dbReference>
<dbReference type="AlphaFoldDB" id="A0A4R9IKV2"/>
<dbReference type="Pfam" id="PF07603">
    <property type="entry name" value="Lcl_C"/>
    <property type="match status" value="1"/>
</dbReference>
<dbReference type="OrthoDB" id="342522at2"/>
<protein>
    <submittedName>
        <fullName evidence="2">DUF1566 domain-containing protein</fullName>
    </submittedName>
</protein>
<dbReference type="EMBL" id="RQFM01000022">
    <property type="protein sequence ID" value="TGK84767.1"/>
    <property type="molecule type" value="Genomic_DNA"/>
</dbReference>
<accession>A0A4R9IKV2</accession>
<dbReference type="Proteomes" id="UP000297394">
    <property type="component" value="Unassembled WGS sequence"/>
</dbReference>
<evidence type="ECO:0000313" key="3">
    <source>
        <dbReference type="EMBL" id="TGK90535.1"/>
    </source>
</evidence>
<evidence type="ECO:0000313" key="2">
    <source>
        <dbReference type="EMBL" id="TGK84767.1"/>
    </source>
</evidence>